<dbReference type="GO" id="GO:0046872">
    <property type="term" value="F:metal ion binding"/>
    <property type="evidence" value="ECO:0007669"/>
    <property type="project" value="UniProtKB-KW"/>
</dbReference>
<gene>
    <name evidence="5" type="ORF">SAMN05216249_11147</name>
</gene>
<dbReference type="Pfam" id="PF00248">
    <property type="entry name" value="Aldo_ket_red"/>
    <property type="match status" value="1"/>
</dbReference>
<dbReference type="InterPro" id="IPR036812">
    <property type="entry name" value="NAD(P)_OxRdtase_dom_sf"/>
</dbReference>
<evidence type="ECO:0000259" key="4">
    <source>
        <dbReference type="PROSITE" id="PS51379"/>
    </source>
</evidence>
<dbReference type="PANTHER" id="PTHR43312:SF2">
    <property type="entry name" value="OXIDOREDUCTASE"/>
    <property type="match status" value="1"/>
</dbReference>
<evidence type="ECO:0000256" key="3">
    <source>
        <dbReference type="ARBA" id="ARBA00023014"/>
    </source>
</evidence>
<dbReference type="CDD" id="cd19096">
    <property type="entry name" value="AKR_Fe-S_oxidoreductase"/>
    <property type="match status" value="1"/>
</dbReference>
<dbReference type="InterPro" id="IPR053135">
    <property type="entry name" value="AKR2_Oxidoreductase"/>
</dbReference>
<dbReference type="Pfam" id="PF13187">
    <property type="entry name" value="Fer4_9"/>
    <property type="match status" value="1"/>
</dbReference>
<dbReference type="RefSeq" id="WP_092872683.1">
    <property type="nucleotide sequence ID" value="NZ_FOJY01000011.1"/>
</dbReference>
<dbReference type="InterPro" id="IPR017900">
    <property type="entry name" value="4Fe4S_Fe_S_CS"/>
</dbReference>
<dbReference type="PROSITE" id="PS00198">
    <property type="entry name" value="4FE4S_FER_1"/>
    <property type="match status" value="2"/>
</dbReference>
<dbReference type="PANTHER" id="PTHR43312">
    <property type="entry name" value="D-THREO-ALDOSE 1-DEHYDROGENASE"/>
    <property type="match status" value="1"/>
</dbReference>
<dbReference type="PROSITE" id="PS51379">
    <property type="entry name" value="4FE4S_FER_2"/>
    <property type="match status" value="2"/>
</dbReference>
<organism evidence="5 6">
    <name type="scientific">Acetitomaculum ruminis DSM 5522</name>
    <dbReference type="NCBI Taxonomy" id="1120918"/>
    <lineage>
        <taxon>Bacteria</taxon>
        <taxon>Bacillati</taxon>
        <taxon>Bacillota</taxon>
        <taxon>Clostridia</taxon>
        <taxon>Lachnospirales</taxon>
        <taxon>Lachnospiraceae</taxon>
        <taxon>Acetitomaculum</taxon>
    </lineage>
</organism>
<feature type="domain" description="4Fe-4S ferredoxin-type" evidence="4">
    <location>
        <begin position="287"/>
        <end position="316"/>
    </location>
</feature>
<reference evidence="5 6" key="1">
    <citation type="submission" date="2016-10" db="EMBL/GenBank/DDBJ databases">
        <authorList>
            <person name="de Groot N.N."/>
        </authorList>
    </citation>
    <scope>NUCLEOTIDE SEQUENCE [LARGE SCALE GENOMIC DNA]</scope>
    <source>
        <strain evidence="5 6">DSM 5522</strain>
    </source>
</reference>
<feature type="domain" description="4Fe-4S ferredoxin-type" evidence="4">
    <location>
        <begin position="339"/>
        <end position="367"/>
    </location>
</feature>
<evidence type="ECO:0000256" key="1">
    <source>
        <dbReference type="ARBA" id="ARBA00022723"/>
    </source>
</evidence>
<dbReference type="AlphaFoldDB" id="A0A1I0YVH4"/>
<dbReference type="Gene3D" id="3.20.20.100">
    <property type="entry name" value="NADP-dependent oxidoreductase domain"/>
    <property type="match status" value="1"/>
</dbReference>
<evidence type="ECO:0000256" key="2">
    <source>
        <dbReference type="ARBA" id="ARBA00023004"/>
    </source>
</evidence>
<dbReference type="OrthoDB" id="9773828at2"/>
<dbReference type="EMBL" id="FOJY01000011">
    <property type="protein sequence ID" value="SFB16400.1"/>
    <property type="molecule type" value="Genomic_DNA"/>
</dbReference>
<evidence type="ECO:0000313" key="5">
    <source>
        <dbReference type="EMBL" id="SFB16400.1"/>
    </source>
</evidence>
<dbReference type="SUPFAM" id="SSF46548">
    <property type="entry name" value="alpha-helical ferredoxin"/>
    <property type="match status" value="1"/>
</dbReference>
<keyword evidence="2" id="KW-0408">Iron</keyword>
<dbReference type="SUPFAM" id="SSF51430">
    <property type="entry name" value="NAD(P)-linked oxidoreductase"/>
    <property type="match status" value="1"/>
</dbReference>
<proteinExistence type="predicted"/>
<dbReference type="InterPro" id="IPR017896">
    <property type="entry name" value="4Fe4S_Fe-S-bd"/>
</dbReference>
<dbReference type="Gene3D" id="3.30.70.20">
    <property type="match status" value="1"/>
</dbReference>
<dbReference type="STRING" id="1120918.SAMN05216249_11147"/>
<keyword evidence="3" id="KW-0411">Iron-sulfur</keyword>
<sequence>MYYNDYKEIKLSGLGFGAMRLPTLDNDAGKIDEKSTAKMVEYAMKNGINYYDTAFGYHMGNSEIVMGKILKNYDRKSFYLATKFPGYDINNIKKPKETFEKQLEKLQVDYFDFYLFHNVCEANIDAYMDEQYGVFSYLKEQKDKGRIVHLGFSTHGNLETMERFLKKYGKDMEFCQIQLNYLDYSFQKAREKIELLEKYNIPIWVMEPLRGGRLSKLTDEQEAILKKQRPDETIPAWGFRFLQTIPSVKMILSGMSDMNQLEENIKTFEEKKPLNIEEKVAVNDVVKSLLANKIIGCTGCGYCLSGCPHELKIPDLIALYNELKFTGNAFFVQMKVSEFPEDKRPQACEACRNCEEVCPQQIKISEVMADFVEKLKQ</sequence>
<evidence type="ECO:0000313" key="6">
    <source>
        <dbReference type="Proteomes" id="UP000198838"/>
    </source>
</evidence>
<protein>
    <recommendedName>
        <fullName evidence="4">4Fe-4S ferredoxin-type domain-containing protein</fullName>
    </recommendedName>
</protein>
<keyword evidence="6" id="KW-1185">Reference proteome</keyword>
<name>A0A1I0YVH4_9FIRM</name>
<dbReference type="InterPro" id="IPR023210">
    <property type="entry name" value="NADP_OxRdtase_dom"/>
</dbReference>
<dbReference type="Proteomes" id="UP000198838">
    <property type="component" value="Unassembled WGS sequence"/>
</dbReference>
<keyword evidence="1" id="KW-0479">Metal-binding</keyword>
<accession>A0A1I0YVH4</accession>
<dbReference type="GO" id="GO:0051536">
    <property type="term" value="F:iron-sulfur cluster binding"/>
    <property type="evidence" value="ECO:0007669"/>
    <property type="project" value="UniProtKB-KW"/>
</dbReference>